<evidence type="ECO:0000256" key="5">
    <source>
        <dbReference type="ARBA" id="ARBA00023054"/>
    </source>
</evidence>
<evidence type="ECO:0000256" key="7">
    <source>
        <dbReference type="ARBA" id="ARBA00023242"/>
    </source>
</evidence>
<dbReference type="OMA" id="SWHPHTM"/>
<feature type="compositionally biased region" description="Basic residues" evidence="8">
    <location>
        <begin position="148"/>
        <end position="164"/>
    </location>
</feature>
<dbReference type="OrthoDB" id="348401at2759"/>
<feature type="region of interest" description="Disordered" evidence="8">
    <location>
        <begin position="1"/>
        <end position="20"/>
    </location>
</feature>
<protein>
    <recommendedName>
        <fullName evidence="11">CBF1-interacting co-repressor CIR N-terminal domain-containing protein</fullName>
    </recommendedName>
</protein>
<feature type="region of interest" description="Disordered" evidence="8">
    <location>
        <begin position="505"/>
        <end position="524"/>
    </location>
</feature>
<gene>
    <name evidence="9" type="ORF">Vbra_4246</name>
</gene>
<keyword evidence="7" id="KW-0539">Nucleus</keyword>
<dbReference type="VEuPathDB" id="CryptoDB:Vbra_4246"/>
<evidence type="ECO:0008006" key="11">
    <source>
        <dbReference type="Google" id="ProtNLM"/>
    </source>
</evidence>
<feature type="compositionally biased region" description="Basic and acidic residues" evidence="8">
    <location>
        <begin position="181"/>
        <end position="204"/>
    </location>
</feature>
<dbReference type="Proteomes" id="UP000041254">
    <property type="component" value="Unassembled WGS sequence"/>
</dbReference>
<comment type="subcellular location">
    <subcellularLocation>
        <location evidence="1">Nucleus</location>
    </subcellularLocation>
</comment>
<keyword evidence="5" id="KW-0175">Coiled coil</keyword>
<evidence type="ECO:0000256" key="6">
    <source>
        <dbReference type="ARBA" id="ARBA00023187"/>
    </source>
</evidence>
<dbReference type="InterPro" id="IPR051376">
    <property type="entry name" value="CWC25_splicing_factor"/>
</dbReference>
<dbReference type="GO" id="GO:0000398">
    <property type="term" value="P:mRNA splicing, via spliceosome"/>
    <property type="evidence" value="ECO:0007669"/>
    <property type="project" value="TreeGrafter"/>
</dbReference>
<feature type="compositionally biased region" description="Basic and acidic residues" evidence="8">
    <location>
        <begin position="227"/>
        <end position="269"/>
    </location>
</feature>
<keyword evidence="6" id="KW-0508">mRNA splicing</keyword>
<dbReference type="EMBL" id="CDMY01000395">
    <property type="protein sequence ID" value="CEM09261.1"/>
    <property type="molecule type" value="Genomic_DNA"/>
</dbReference>
<dbReference type="PANTHER" id="PTHR16196:SF0">
    <property type="entry name" value="PRE-MRNA-SPLICING FACTOR CWC25 HOMOLOG"/>
    <property type="match status" value="1"/>
</dbReference>
<dbReference type="Pfam" id="PF12542">
    <property type="entry name" value="CWC25"/>
    <property type="match status" value="1"/>
</dbReference>
<feature type="compositionally biased region" description="Basic and acidic residues" evidence="8">
    <location>
        <begin position="52"/>
        <end position="82"/>
    </location>
</feature>
<evidence type="ECO:0000256" key="4">
    <source>
        <dbReference type="ARBA" id="ARBA00022728"/>
    </source>
</evidence>
<evidence type="ECO:0000256" key="1">
    <source>
        <dbReference type="ARBA" id="ARBA00004123"/>
    </source>
</evidence>
<keyword evidence="3" id="KW-0507">mRNA processing</keyword>
<dbReference type="InParanoid" id="A0A0G4F9C1"/>
<dbReference type="InterPro" id="IPR022209">
    <property type="entry name" value="CWC25"/>
</dbReference>
<dbReference type="AlphaFoldDB" id="A0A0G4F9C1"/>
<dbReference type="STRING" id="1169540.A0A0G4F9C1"/>
<comment type="similarity">
    <text evidence="2">Belongs to the CWC25 family.</text>
</comment>
<dbReference type="GO" id="GO:0005684">
    <property type="term" value="C:U2-type spliceosomal complex"/>
    <property type="evidence" value="ECO:0007669"/>
    <property type="project" value="TreeGrafter"/>
</dbReference>
<keyword evidence="4" id="KW-0747">Spliceosome</keyword>
<accession>A0A0G4F9C1</accession>
<feature type="region of interest" description="Disordered" evidence="8">
    <location>
        <begin position="52"/>
        <end position="84"/>
    </location>
</feature>
<keyword evidence="10" id="KW-1185">Reference proteome</keyword>
<proteinExistence type="inferred from homology"/>
<reference evidence="9 10" key="1">
    <citation type="submission" date="2014-11" db="EMBL/GenBank/DDBJ databases">
        <authorList>
            <person name="Zhu J."/>
            <person name="Qi W."/>
            <person name="Song R."/>
        </authorList>
    </citation>
    <scope>NUCLEOTIDE SEQUENCE [LARGE SCALE GENOMIC DNA]</scope>
</reference>
<evidence type="ECO:0000313" key="10">
    <source>
        <dbReference type="Proteomes" id="UP000041254"/>
    </source>
</evidence>
<name>A0A0G4F9C1_VITBC</name>
<evidence type="ECO:0000256" key="2">
    <source>
        <dbReference type="ARBA" id="ARBA00006695"/>
    </source>
</evidence>
<evidence type="ECO:0000256" key="3">
    <source>
        <dbReference type="ARBA" id="ARBA00022664"/>
    </source>
</evidence>
<evidence type="ECO:0000313" key="9">
    <source>
        <dbReference type="EMBL" id="CEM09261.1"/>
    </source>
</evidence>
<feature type="region of interest" description="Disordered" evidence="8">
    <location>
        <begin position="125"/>
        <end position="483"/>
    </location>
</feature>
<feature type="compositionally biased region" description="Basic and acidic residues" evidence="8">
    <location>
        <begin position="285"/>
        <end position="471"/>
    </location>
</feature>
<organism evidence="9 10">
    <name type="scientific">Vitrella brassicaformis (strain CCMP3155)</name>
    <dbReference type="NCBI Taxonomy" id="1169540"/>
    <lineage>
        <taxon>Eukaryota</taxon>
        <taxon>Sar</taxon>
        <taxon>Alveolata</taxon>
        <taxon>Colpodellida</taxon>
        <taxon>Vitrellaceae</taxon>
        <taxon>Vitrella</taxon>
    </lineage>
</organism>
<evidence type="ECO:0000256" key="8">
    <source>
        <dbReference type="SAM" id="MobiDB-lite"/>
    </source>
</evidence>
<sequence length="524" mass="62106">MSAGGEHGASSREQQLEQERQIAALKQLQADAGLVPKANVDAKLDWMYEDPRAAKTEESTEDFLLGKKKPDAEGKEDVERVKQLSASQGGAVGSLFLTSLTTTTEDTLRKLREDPLLVIKQAEMQQRQNVFKNPLLREQLLSKDDKDKRKKAKKEKKKQKKRGRGSSSESDADRRKHRKREAKDEGHPSSVKREREEGDRREGKGGFSMPEGKYRLEDTLDLMQNDPDIRRARAKWDSERERRREEHFNLEIDRENRGRRGGGRDREREDELDDDDDIFRRRRVRDAEDERDRERETARERDTRDSYDRRNPPRDERNGRRYDREDNDDWRSSRRPRDDDRDRSRDDRRPSPVRVKREPDNEERRYGRSGSDRRDQRDDRDRDLGPDPRVFRGRDEGPAGRDGIDRRDRDRRERDRDRGGGRMTAEERERRLREMEDDAKRHEVERHSRLSEMEKKEQQVEKIEKERREAQAARSSGEGMGSRYLDKVKKNVYMESGMSMEEIIKRNVARRQRQGGQEDTLEQD</sequence>
<dbReference type="PANTHER" id="PTHR16196">
    <property type="entry name" value="CELL CYCLE CONTROL PROTEIN CWF25"/>
    <property type="match status" value="1"/>
</dbReference>